<dbReference type="GO" id="GO:0045893">
    <property type="term" value="P:positive regulation of DNA-templated transcription"/>
    <property type="evidence" value="ECO:0007669"/>
    <property type="project" value="UniProtKB-ARBA"/>
</dbReference>
<dbReference type="GO" id="GO:0000981">
    <property type="term" value="F:DNA-binding transcription factor activity, RNA polymerase II-specific"/>
    <property type="evidence" value="ECO:0007669"/>
    <property type="project" value="UniProtKB-UniRule"/>
</dbReference>
<sequence>MEFGRIFFNPSYSGNMFPGNGDSIFQGARSVMNIEESTKKRPFFSMPEELYDEEYFDEQLPEKKRRLTPEQVNFLEKSFEEENKLEPERKTQLAKNLGLQPRQVAVWFQNRRARWKNKQLERDYDQLKSSHESLLSNYDSILKENEKLKAEVLSMTEKLGAKESAGEPVPCQNSDPLLMVASHAPALQISVKVEDRLSTGSDGSAVVDEDCPHLLDSGNSCFPDNEYTGYATIDCVQSEEDDGSDDGGNYLSAFVGAEQEQHEDGEALGWFIWS</sequence>
<evidence type="ECO:0000256" key="6">
    <source>
        <dbReference type="ARBA" id="ARBA00023242"/>
    </source>
</evidence>
<dbReference type="InterPro" id="IPR003106">
    <property type="entry name" value="Leu_zip_homeo"/>
</dbReference>
<dbReference type="GO" id="GO:0005634">
    <property type="term" value="C:nucleus"/>
    <property type="evidence" value="ECO:0007669"/>
    <property type="project" value="UniProtKB-SubCell"/>
</dbReference>
<dbReference type="SUPFAM" id="SSF46689">
    <property type="entry name" value="Homeodomain-like"/>
    <property type="match status" value="1"/>
</dbReference>
<dbReference type="AlphaFoldDB" id="A0ABD1V4S8"/>
<dbReference type="InterPro" id="IPR009057">
    <property type="entry name" value="Homeodomain-like_sf"/>
</dbReference>
<dbReference type="PANTHER" id="PTHR24326">
    <property type="entry name" value="HOMEOBOX-LEUCINE ZIPPER PROTEIN"/>
    <property type="match status" value="1"/>
</dbReference>
<dbReference type="FunFam" id="1.10.10.60:FF:000159">
    <property type="entry name" value="Homeobox-leucine zipper protein HAT5"/>
    <property type="match status" value="1"/>
</dbReference>
<dbReference type="PROSITE" id="PS00027">
    <property type="entry name" value="HOMEOBOX_1"/>
    <property type="match status" value="1"/>
</dbReference>
<dbReference type="SMART" id="SM00389">
    <property type="entry name" value="HOX"/>
    <property type="match status" value="1"/>
</dbReference>
<dbReference type="PROSITE" id="PS50071">
    <property type="entry name" value="HOMEOBOX_2"/>
    <property type="match status" value="1"/>
</dbReference>
<feature type="coiled-coil region" evidence="11">
    <location>
        <begin position="110"/>
        <end position="158"/>
    </location>
</feature>
<dbReference type="PRINTS" id="PR00031">
    <property type="entry name" value="HTHREPRESSR"/>
</dbReference>
<dbReference type="InterPro" id="IPR000047">
    <property type="entry name" value="HTH_motif"/>
</dbReference>
<dbReference type="GO" id="GO:0043565">
    <property type="term" value="F:sequence-specific DNA binding"/>
    <property type="evidence" value="ECO:0007669"/>
    <property type="project" value="UniProtKB-ARBA"/>
</dbReference>
<gene>
    <name evidence="13" type="ORF">Adt_05542</name>
</gene>
<dbReference type="InterPro" id="IPR001356">
    <property type="entry name" value="HD"/>
</dbReference>
<dbReference type="InterPro" id="IPR045224">
    <property type="entry name" value="HDZip_class_I_plant"/>
</dbReference>
<keyword evidence="6 8" id="KW-0539">Nucleus</keyword>
<dbReference type="Proteomes" id="UP001604336">
    <property type="component" value="Unassembled WGS sequence"/>
</dbReference>
<evidence type="ECO:0000256" key="7">
    <source>
        <dbReference type="ARBA" id="ARBA00025748"/>
    </source>
</evidence>
<evidence type="ECO:0000256" key="4">
    <source>
        <dbReference type="ARBA" id="ARBA00023155"/>
    </source>
</evidence>
<evidence type="ECO:0000256" key="8">
    <source>
        <dbReference type="PROSITE-ProRule" id="PRU00108"/>
    </source>
</evidence>
<evidence type="ECO:0000313" key="13">
    <source>
        <dbReference type="EMBL" id="KAL2532191.1"/>
    </source>
</evidence>
<dbReference type="CDD" id="cd00086">
    <property type="entry name" value="homeodomain"/>
    <property type="match status" value="1"/>
</dbReference>
<dbReference type="Pfam" id="PF02183">
    <property type="entry name" value="HALZ"/>
    <property type="match status" value="1"/>
</dbReference>
<comment type="similarity">
    <text evidence="7 10">Belongs to the HD-ZIP homeobox family. Class I subfamily.</text>
</comment>
<reference evidence="14" key="1">
    <citation type="submission" date="2024-07" db="EMBL/GenBank/DDBJ databases">
        <title>Two chromosome-level genome assemblies of Korean endemic species Abeliophyllum distichum and Forsythia ovata (Oleaceae).</title>
        <authorList>
            <person name="Jang H."/>
        </authorList>
    </citation>
    <scope>NUCLEOTIDE SEQUENCE [LARGE SCALE GENOMIC DNA]</scope>
</reference>
<comment type="caution">
    <text evidence="13">The sequence shown here is derived from an EMBL/GenBank/DDBJ whole genome shotgun (WGS) entry which is preliminary data.</text>
</comment>
<dbReference type="Pfam" id="PF00046">
    <property type="entry name" value="Homeodomain"/>
    <property type="match status" value="1"/>
</dbReference>
<feature type="domain" description="Homeobox" evidence="12">
    <location>
        <begin position="58"/>
        <end position="118"/>
    </location>
</feature>
<evidence type="ECO:0000256" key="3">
    <source>
        <dbReference type="ARBA" id="ARBA00023125"/>
    </source>
</evidence>
<evidence type="ECO:0000313" key="14">
    <source>
        <dbReference type="Proteomes" id="UP001604336"/>
    </source>
</evidence>
<dbReference type="InterPro" id="IPR017970">
    <property type="entry name" value="Homeobox_CS"/>
</dbReference>
<dbReference type="Gene3D" id="1.10.10.60">
    <property type="entry name" value="Homeodomain-like"/>
    <property type="match status" value="1"/>
</dbReference>
<keyword evidence="5 10" id="KW-0804">Transcription</keyword>
<dbReference type="EMBL" id="JBFOLK010000002">
    <property type="protein sequence ID" value="KAL2532191.1"/>
    <property type="molecule type" value="Genomic_DNA"/>
</dbReference>
<evidence type="ECO:0000256" key="5">
    <source>
        <dbReference type="ARBA" id="ARBA00023163"/>
    </source>
</evidence>
<accession>A0ABD1V4S8</accession>
<keyword evidence="3 8" id="KW-0238">DNA-binding</keyword>
<proteinExistence type="inferred from homology"/>
<protein>
    <recommendedName>
        <fullName evidence="10">Homeobox-leucine zipper protein</fullName>
    </recommendedName>
    <alternativeName>
        <fullName evidence="10">HD-ZIP protein</fullName>
    </alternativeName>
    <alternativeName>
        <fullName evidence="10">Homeodomain transcription factor</fullName>
    </alternativeName>
</protein>
<feature type="DNA-binding region" description="Homeobox" evidence="8">
    <location>
        <begin position="60"/>
        <end position="119"/>
    </location>
</feature>
<comment type="function">
    <text evidence="10">Transcription factor.</text>
</comment>
<dbReference type="PANTHER" id="PTHR24326:SF497">
    <property type="entry name" value="HOMEOBOX-LEUCINE ZIPPER PROTEIN HAT5"/>
    <property type="match status" value="1"/>
</dbReference>
<keyword evidence="14" id="KW-1185">Reference proteome</keyword>
<dbReference type="GO" id="GO:0042802">
    <property type="term" value="F:identical protein binding"/>
    <property type="evidence" value="ECO:0007669"/>
    <property type="project" value="UniProtKB-ARBA"/>
</dbReference>
<keyword evidence="11" id="KW-0175">Coiled coil</keyword>
<evidence type="ECO:0000256" key="10">
    <source>
        <dbReference type="RuleBase" id="RU369038"/>
    </source>
</evidence>
<evidence type="ECO:0000256" key="1">
    <source>
        <dbReference type="ARBA" id="ARBA00004123"/>
    </source>
</evidence>
<name>A0ABD1V4S8_9LAMI</name>
<keyword evidence="2 10" id="KW-0805">Transcription regulation</keyword>
<organism evidence="13 14">
    <name type="scientific">Abeliophyllum distichum</name>
    <dbReference type="NCBI Taxonomy" id="126358"/>
    <lineage>
        <taxon>Eukaryota</taxon>
        <taxon>Viridiplantae</taxon>
        <taxon>Streptophyta</taxon>
        <taxon>Embryophyta</taxon>
        <taxon>Tracheophyta</taxon>
        <taxon>Spermatophyta</taxon>
        <taxon>Magnoliopsida</taxon>
        <taxon>eudicotyledons</taxon>
        <taxon>Gunneridae</taxon>
        <taxon>Pentapetalae</taxon>
        <taxon>asterids</taxon>
        <taxon>lamiids</taxon>
        <taxon>Lamiales</taxon>
        <taxon>Oleaceae</taxon>
        <taxon>Forsythieae</taxon>
        <taxon>Abeliophyllum</taxon>
    </lineage>
</organism>
<evidence type="ECO:0000259" key="12">
    <source>
        <dbReference type="PROSITE" id="PS50071"/>
    </source>
</evidence>
<comment type="subcellular location">
    <subcellularLocation>
        <location evidence="1 8 9">Nucleus</location>
    </subcellularLocation>
</comment>
<evidence type="ECO:0000256" key="11">
    <source>
        <dbReference type="SAM" id="Coils"/>
    </source>
</evidence>
<evidence type="ECO:0000256" key="2">
    <source>
        <dbReference type="ARBA" id="ARBA00023015"/>
    </source>
</evidence>
<keyword evidence="4 8" id="KW-0371">Homeobox</keyword>
<evidence type="ECO:0000256" key="9">
    <source>
        <dbReference type="RuleBase" id="RU000682"/>
    </source>
</evidence>